<protein>
    <submittedName>
        <fullName evidence="2">Uncharacterized protein</fullName>
    </submittedName>
</protein>
<feature type="compositionally biased region" description="Basic and acidic residues" evidence="1">
    <location>
        <begin position="1"/>
        <end position="10"/>
    </location>
</feature>
<accession>A0A9P6PLR4</accession>
<sequence>MRSRGTRDVTNRAGCAKKRRTEPTPLALMVKNELVDEMGREHPLVILNMETLAANARSASEGLCHEQWTSVMKLNGDSDSEVHLRHVIRHRLIPRRAAWRYGPWTSRTTPSLCVGLRTFG</sequence>
<gene>
    <name evidence="2" type="ORF">BG011_000369</name>
</gene>
<organism evidence="2 3">
    <name type="scientific">Mortierella polycephala</name>
    <dbReference type="NCBI Taxonomy" id="41804"/>
    <lineage>
        <taxon>Eukaryota</taxon>
        <taxon>Fungi</taxon>
        <taxon>Fungi incertae sedis</taxon>
        <taxon>Mucoromycota</taxon>
        <taxon>Mortierellomycotina</taxon>
        <taxon>Mortierellomycetes</taxon>
        <taxon>Mortierellales</taxon>
        <taxon>Mortierellaceae</taxon>
        <taxon>Mortierella</taxon>
    </lineage>
</organism>
<dbReference type="Proteomes" id="UP000726737">
    <property type="component" value="Unassembled WGS sequence"/>
</dbReference>
<dbReference type="EMBL" id="JAAAJA010001072">
    <property type="protein sequence ID" value="KAG0248187.1"/>
    <property type="molecule type" value="Genomic_DNA"/>
</dbReference>
<name>A0A9P6PLR4_9FUNG</name>
<evidence type="ECO:0000256" key="1">
    <source>
        <dbReference type="SAM" id="MobiDB-lite"/>
    </source>
</evidence>
<evidence type="ECO:0000313" key="2">
    <source>
        <dbReference type="EMBL" id="KAG0248187.1"/>
    </source>
</evidence>
<keyword evidence="3" id="KW-1185">Reference proteome</keyword>
<comment type="caution">
    <text evidence="2">The sequence shown here is derived from an EMBL/GenBank/DDBJ whole genome shotgun (WGS) entry which is preliminary data.</text>
</comment>
<evidence type="ECO:0000313" key="3">
    <source>
        <dbReference type="Proteomes" id="UP000726737"/>
    </source>
</evidence>
<dbReference type="AlphaFoldDB" id="A0A9P6PLR4"/>
<feature type="region of interest" description="Disordered" evidence="1">
    <location>
        <begin position="1"/>
        <end position="20"/>
    </location>
</feature>
<reference evidence="2" key="1">
    <citation type="journal article" date="2020" name="Fungal Divers.">
        <title>Resolving the Mortierellaceae phylogeny through synthesis of multi-gene phylogenetics and phylogenomics.</title>
        <authorList>
            <person name="Vandepol N."/>
            <person name="Liber J."/>
            <person name="Desiro A."/>
            <person name="Na H."/>
            <person name="Kennedy M."/>
            <person name="Barry K."/>
            <person name="Grigoriev I.V."/>
            <person name="Miller A.N."/>
            <person name="O'Donnell K."/>
            <person name="Stajich J.E."/>
            <person name="Bonito G."/>
        </authorList>
    </citation>
    <scope>NUCLEOTIDE SEQUENCE</scope>
    <source>
        <strain evidence="2">KOD948</strain>
    </source>
</reference>
<proteinExistence type="predicted"/>